<accession>Q3S8E9</accession>
<feature type="compositionally biased region" description="Low complexity" evidence="3">
    <location>
        <begin position="1"/>
        <end position="14"/>
    </location>
</feature>
<feature type="region of interest" description="Disordered" evidence="3">
    <location>
        <begin position="1"/>
        <end position="22"/>
    </location>
</feature>
<dbReference type="EMBL" id="DQ149577">
    <property type="protein sequence ID" value="AAZ93596.1"/>
    <property type="molecule type" value="Genomic_DNA"/>
</dbReference>
<name>Q3S8E9_PARPN</name>
<dbReference type="Gene3D" id="1.10.1530.10">
    <property type="match status" value="1"/>
</dbReference>
<organism evidence="4">
    <name type="scientific">Paracoccus pantotrophus</name>
    <name type="common">Thiosphaera pantotropha</name>
    <dbReference type="NCBI Taxonomy" id="82367"/>
    <lineage>
        <taxon>Bacteria</taxon>
        <taxon>Pseudomonadati</taxon>
        <taxon>Pseudomonadota</taxon>
        <taxon>Alphaproteobacteria</taxon>
        <taxon>Rhodobacterales</taxon>
        <taxon>Paracoccaceae</taxon>
        <taxon>Paracoccus</taxon>
    </lineage>
</organism>
<dbReference type="Pfam" id="PF02615">
    <property type="entry name" value="Ldh_2"/>
    <property type="match status" value="1"/>
</dbReference>
<dbReference type="AlphaFoldDB" id="Q3S8E9"/>
<evidence type="ECO:0000313" key="4">
    <source>
        <dbReference type="EMBL" id="AAZ93596.1"/>
    </source>
</evidence>
<dbReference type="InterPro" id="IPR043144">
    <property type="entry name" value="Mal/L-sulf/L-lact_DH-like_ah"/>
</dbReference>
<dbReference type="PANTHER" id="PTHR11091">
    <property type="entry name" value="OXIDOREDUCTASE-RELATED"/>
    <property type="match status" value="1"/>
</dbReference>
<dbReference type="InterPro" id="IPR043143">
    <property type="entry name" value="Mal/L-sulf/L-lact_DH-like_NADP"/>
</dbReference>
<dbReference type="InterPro" id="IPR003767">
    <property type="entry name" value="Malate/L-lactate_DH-like"/>
</dbReference>
<protein>
    <submittedName>
        <fullName evidence="4">Putative malate/L-lactate dehydrogenase</fullName>
    </submittedName>
</protein>
<evidence type="ECO:0000256" key="3">
    <source>
        <dbReference type="SAM" id="MobiDB-lite"/>
    </source>
</evidence>
<comment type="similarity">
    <text evidence="1">Belongs to the LDH2/MDH2 oxidoreductase family.</text>
</comment>
<reference evidence="4" key="1">
    <citation type="journal article" date="2006" name="Microbiology">
        <title>Identification of a transposable genomic island of Paracoccus pantotrophus DSM 11072 by its transposition to a novel entrapment vector pMMB2.</title>
        <authorList>
            <person name="Mikosa M."/>
            <person name="Sochacka-Pietal M."/>
            <person name="Baj J."/>
            <person name="Bartosik D."/>
        </authorList>
    </citation>
    <scope>NUCLEOTIDE SEQUENCE</scope>
    <source>
        <strain evidence="4">DSM 11072</strain>
    </source>
</reference>
<dbReference type="GO" id="GO:0016491">
    <property type="term" value="F:oxidoreductase activity"/>
    <property type="evidence" value="ECO:0007669"/>
    <property type="project" value="UniProtKB-KW"/>
</dbReference>
<evidence type="ECO:0000256" key="2">
    <source>
        <dbReference type="ARBA" id="ARBA00023002"/>
    </source>
</evidence>
<proteinExistence type="inferred from homology"/>
<dbReference type="SUPFAM" id="SSF89733">
    <property type="entry name" value="L-sulfolactate dehydrogenase-like"/>
    <property type="match status" value="1"/>
</dbReference>
<keyword evidence="2" id="KW-0560">Oxidoreductase</keyword>
<dbReference type="PANTHER" id="PTHR11091:SF0">
    <property type="entry name" value="MALATE DEHYDROGENASE"/>
    <property type="match status" value="1"/>
</dbReference>
<evidence type="ECO:0000256" key="1">
    <source>
        <dbReference type="ARBA" id="ARBA00006056"/>
    </source>
</evidence>
<dbReference type="Gene3D" id="3.30.1370.60">
    <property type="entry name" value="Hypothetical oxidoreductase yiak, domain 2"/>
    <property type="match status" value="1"/>
</dbReference>
<sequence>MRPIRPSFSPSRSRGLVPEMQDVSKSPATMAKIAIDEARVLVERVMEATGYGAPEAAAIADHLLDCELRGVAMGGLSRAISVADHFAQHRGRIDTLRIQRETPFSAALEGGNRVGYLLGAKATEIAIEKARASGIGMVTGHCAIFSGMLSYYVERITAAGFVAVATSSVGPMVAPEGGTEALFGTNPIAFGFPSASEPVIWDIGTSRIMLAETILAARLGQALPEDVAFDKSGQPTRDPHAALAGAFRVWGGHKGSGLALVVQLFGLMAGTPVVQETYGSIGLFLQAIDPALFGDPEDFATKVAEFSDLLRANRPVEGGPALRLPFERSRQRRKEQLARGYIEVAEEVLRQLHARVDKG</sequence>
<dbReference type="InterPro" id="IPR036111">
    <property type="entry name" value="Mal/L-sulfo/L-lacto_DH-like_sf"/>
</dbReference>